<feature type="transmembrane region" description="Helical" evidence="10">
    <location>
        <begin position="671"/>
        <end position="691"/>
    </location>
</feature>
<dbReference type="GO" id="GO:0007220">
    <property type="term" value="P:Notch receptor processing"/>
    <property type="evidence" value="ECO:0007669"/>
    <property type="project" value="TreeGrafter"/>
</dbReference>
<evidence type="ECO:0000313" key="13">
    <source>
        <dbReference type="EnsemblMetazoa" id="XP_038047933.1"/>
    </source>
</evidence>
<dbReference type="Pfam" id="PF18266">
    <property type="entry name" value="Ncstrn_small"/>
    <property type="match status" value="1"/>
</dbReference>
<sequence length="702" mass="79016">MFGFTLQCIFVLGQIFLFVSARKTRDMIYTDVTGFSACVRRFNATHQIGCSSDFHGNTGVIHYMASVSDVQWLLDVGPHKPYIALMEPQVFLLPTVNKLTKSGKVSGIMVININSSQVIDEDFYFSPDLKCPNDNFGFYSSDNISSEYAHCGSVEWNPAGNGMNFMDFDIPIISLYNETEVQYLIKCYKDHNEPVNNRAQSYPLCAAELHSFMFGAKDTPTCMRRTQQTTNLEVSVFCDPIGDFNVWMTLKPTNKDNPLQEQSLIVAAAQIDSFSLFYNVQPGRGAEHAASSYITLLAVAQALGALNTNIKQNMTDIMFAFFQGESYDYIGSSRMVYDMLNGSFPYIPDASKTQPAFVTLKDIRYFLELNQLALVKNGNVYAHIDPITYPQTKTQTDELLDNLQMATFGNITIKRPDILNQPVPPASFQQFLRSKVKVPGIVLTDHQTEYQNNYYNSRFDSPELINIEEDYTSQVSPLAVELSEIATTVARALYKLARPHATDEESIRANVSTIHEMLYCFLVKANCPLFRSVVSKTESERLSNVSYDAYVGVFGTDQGSLGNFVYRLLGYFTGNLTWTEHNDSDETKDQCKDSDSDQISHYFFMQGPNPEDGYGYCVKSNVNLAKAQSPAFIDGQEDWTSTQYSTWTESQWSSTAFSARVYLKPSPEQESVIFCLGMVVVLMSLLVSYFFNARANILFSSI</sequence>
<keyword evidence="14" id="KW-1185">Reference proteome</keyword>
<feature type="signal peptide" evidence="11">
    <location>
        <begin position="1"/>
        <end position="21"/>
    </location>
</feature>
<protein>
    <recommendedName>
        <fullName evidence="3">Nicastrin</fullName>
    </recommendedName>
</protein>
<accession>A0A913Z808</accession>
<keyword evidence="4 10" id="KW-0812">Transmembrane</keyword>
<name>A0A913Z808_PATMI</name>
<dbReference type="InterPro" id="IPR041084">
    <property type="entry name" value="Ncstrn_small"/>
</dbReference>
<evidence type="ECO:0000256" key="6">
    <source>
        <dbReference type="ARBA" id="ARBA00022976"/>
    </source>
</evidence>
<evidence type="ECO:0000256" key="2">
    <source>
        <dbReference type="ARBA" id="ARBA00007717"/>
    </source>
</evidence>
<dbReference type="Gene3D" id="3.40.630.10">
    <property type="entry name" value="Zn peptidases"/>
    <property type="match status" value="1"/>
</dbReference>
<dbReference type="OrthoDB" id="755951at2759"/>
<dbReference type="GO" id="GO:0016485">
    <property type="term" value="P:protein processing"/>
    <property type="evidence" value="ECO:0007669"/>
    <property type="project" value="InterPro"/>
</dbReference>
<dbReference type="OMA" id="ECVYPGV"/>
<keyword evidence="9" id="KW-0325">Glycoprotein</keyword>
<dbReference type="Proteomes" id="UP000887568">
    <property type="component" value="Unplaced"/>
</dbReference>
<dbReference type="PANTHER" id="PTHR21092:SF0">
    <property type="entry name" value="NICASTRIN"/>
    <property type="match status" value="1"/>
</dbReference>
<evidence type="ECO:0000256" key="10">
    <source>
        <dbReference type="SAM" id="Phobius"/>
    </source>
</evidence>
<dbReference type="GO" id="GO:0005886">
    <property type="term" value="C:plasma membrane"/>
    <property type="evidence" value="ECO:0007669"/>
    <property type="project" value="TreeGrafter"/>
</dbReference>
<dbReference type="InterPro" id="IPR008710">
    <property type="entry name" value="Nicastrin"/>
</dbReference>
<proteinExistence type="inferred from homology"/>
<keyword evidence="6" id="KW-0914">Notch signaling pathway</keyword>
<feature type="chain" id="PRO_5037317759" description="Nicastrin" evidence="11">
    <location>
        <begin position="22"/>
        <end position="702"/>
    </location>
</feature>
<dbReference type="EnsemblMetazoa" id="XM_038192005.1">
    <property type="protein sequence ID" value="XP_038047933.1"/>
    <property type="gene ID" value="LOC119722024"/>
</dbReference>
<comment type="subcellular location">
    <subcellularLocation>
        <location evidence="1">Membrane</location>
        <topology evidence="1">Single-pass type I membrane protein</topology>
    </subcellularLocation>
</comment>
<evidence type="ECO:0000256" key="5">
    <source>
        <dbReference type="ARBA" id="ARBA00022729"/>
    </source>
</evidence>
<evidence type="ECO:0000256" key="7">
    <source>
        <dbReference type="ARBA" id="ARBA00022989"/>
    </source>
</evidence>
<keyword evidence="8 10" id="KW-0472">Membrane</keyword>
<dbReference type="GeneID" id="119722024"/>
<dbReference type="PANTHER" id="PTHR21092">
    <property type="entry name" value="NICASTRIN"/>
    <property type="match status" value="1"/>
</dbReference>
<dbReference type="GO" id="GO:0007219">
    <property type="term" value="P:Notch signaling pathway"/>
    <property type="evidence" value="ECO:0007669"/>
    <property type="project" value="UniProtKB-KW"/>
</dbReference>
<evidence type="ECO:0000256" key="11">
    <source>
        <dbReference type="SAM" id="SignalP"/>
    </source>
</evidence>
<feature type="domain" description="Nicastrin small lobe" evidence="12">
    <location>
        <begin position="37"/>
        <end position="214"/>
    </location>
</feature>
<evidence type="ECO:0000259" key="12">
    <source>
        <dbReference type="Pfam" id="PF18266"/>
    </source>
</evidence>
<comment type="similarity">
    <text evidence="2">Belongs to the nicastrin family.</text>
</comment>
<dbReference type="RefSeq" id="XP_038047933.1">
    <property type="nucleotide sequence ID" value="XM_038192005.1"/>
</dbReference>
<evidence type="ECO:0000256" key="4">
    <source>
        <dbReference type="ARBA" id="ARBA00022692"/>
    </source>
</evidence>
<dbReference type="Pfam" id="PF05450">
    <property type="entry name" value="Nicastrin"/>
    <property type="match status" value="1"/>
</dbReference>
<evidence type="ECO:0000256" key="3">
    <source>
        <dbReference type="ARBA" id="ARBA00015303"/>
    </source>
</evidence>
<organism evidence="13 14">
    <name type="scientific">Patiria miniata</name>
    <name type="common">Bat star</name>
    <name type="synonym">Asterina miniata</name>
    <dbReference type="NCBI Taxonomy" id="46514"/>
    <lineage>
        <taxon>Eukaryota</taxon>
        <taxon>Metazoa</taxon>
        <taxon>Echinodermata</taxon>
        <taxon>Eleutherozoa</taxon>
        <taxon>Asterozoa</taxon>
        <taxon>Asteroidea</taxon>
        <taxon>Valvatacea</taxon>
        <taxon>Valvatida</taxon>
        <taxon>Asterinidae</taxon>
        <taxon>Patiria</taxon>
    </lineage>
</organism>
<evidence type="ECO:0000256" key="8">
    <source>
        <dbReference type="ARBA" id="ARBA00023136"/>
    </source>
</evidence>
<evidence type="ECO:0000256" key="9">
    <source>
        <dbReference type="ARBA" id="ARBA00023180"/>
    </source>
</evidence>
<keyword evidence="5 11" id="KW-0732">Signal</keyword>
<dbReference type="AlphaFoldDB" id="A0A913Z808"/>
<reference evidence="13" key="1">
    <citation type="submission" date="2022-11" db="UniProtKB">
        <authorList>
            <consortium name="EnsemblMetazoa"/>
        </authorList>
    </citation>
    <scope>IDENTIFICATION</scope>
</reference>
<evidence type="ECO:0000313" key="14">
    <source>
        <dbReference type="Proteomes" id="UP000887568"/>
    </source>
</evidence>
<keyword evidence="7 10" id="KW-1133">Transmembrane helix</keyword>
<dbReference type="SUPFAM" id="SSF53187">
    <property type="entry name" value="Zn-dependent exopeptidases"/>
    <property type="match status" value="1"/>
</dbReference>
<evidence type="ECO:0000256" key="1">
    <source>
        <dbReference type="ARBA" id="ARBA00004479"/>
    </source>
</evidence>